<dbReference type="Proteomes" id="UP001163603">
    <property type="component" value="Chromosome 9"/>
</dbReference>
<comment type="caution">
    <text evidence="1">The sequence shown here is derived from an EMBL/GenBank/DDBJ whole genome shotgun (WGS) entry which is preliminary data.</text>
</comment>
<gene>
    <name evidence="1" type="ORF">Pint_35672</name>
</gene>
<name>A0ACC0Y0X4_9ROSI</name>
<evidence type="ECO:0000313" key="1">
    <source>
        <dbReference type="EMBL" id="KAJ0027257.1"/>
    </source>
</evidence>
<proteinExistence type="predicted"/>
<organism evidence="1 2">
    <name type="scientific">Pistacia integerrima</name>
    <dbReference type="NCBI Taxonomy" id="434235"/>
    <lineage>
        <taxon>Eukaryota</taxon>
        <taxon>Viridiplantae</taxon>
        <taxon>Streptophyta</taxon>
        <taxon>Embryophyta</taxon>
        <taxon>Tracheophyta</taxon>
        <taxon>Spermatophyta</taxon>
        <taxon>Magnoliopsida</taxon>
        <taxon>eudicotyledons</taxon>
        <taxon>Gunneridae</taxon>
        <taxon>Pentapetalae</taxon>
        <taxon>rosids</taxon>
        <taxon>malvids</taxon>
        <taxon>Sapindales</taxon>
        <taxon>Anacardiaceae</taxon>
        <taxon>Pistacia</taxon>
    </lineage>
</organism>
<dbReference type="EMBL" id="CM047744">
    <property type="protein sequence ID" value="KAJ0027257.1"/>
    <property type="molecule type" value="Genomic_DNA"/>
</dbReference>
<sequence>MAVALAGEDLTRTMSRRPTMQSGSRWKWMASASLVSASIREAWNSQTNVFAQSQRQDDEEELRWAAIEWLPTYDRLRKGMLRQVPL</sequence>
<protein>
    <submittedName>
        <fullName evidence="1">Uncharacterized protein</fullName>
    </submittedName>
</protein>
<evidence type="ECO:0000313" key="2">
    <source>
        <dbReference type="Proteomes" id="UP001163603"/>
    </source>
</evidence>
<accession>A0ACC0Y0X4</accession>
<reference evidence="2" key="1">
    <citation type="journal article" date="2023" name="G3 (Bethesda)">
        <title>Genome assembly and association tests identify interacting loci associated with vigor, precocity, and sex in interspecific pistachio rootstocks.</title>
        <authorList>
            <person name="Palmer W."/>
            <person name="Jacygrad E."/>
            <person name="Sagayaradj S."/>
            <person name="Cavanaugh K."/>
            <person name="Han R."/>
            <person name="Bertier L."/>
            <person name="Beede B."/>
            <person name="Kafkas S."/>
            <person name="Golino D."/>
            <person name="Preece J."/>
            <person name="Michelmore R."/>
        </authorList>
    </citation>
    <scope>NUCLEOTIDE SEQUENCE [LARGE SCALE GENOMIC DNA]</scope>
</reference>
<keyword evidence="2" id="KW-1185">Reference proteome</keyword>